<keyword evidence="6 7" id="KW-0472">Membrane</keyword>
<dbReference type="EMBL" id="CM007374">
    <property type="protein sequence ID" value="OIV97633.1"/>
    <property type="molecule type" value="Genomic_DNA"/>
</dbReference>
<evidence type="ECO:0000313" key="9">
    <source>
        <dbReference type="EMBL" id="OIV97633.1"/>
    </source>
</evidence>
<evidence type="ECO:0000259" key="8">
    <source>
        <dbReference type="Pfam" id="PF12315"/>
    </source>
</evidence>
<dbReference type="AlphaFoldDB" id="A0A4P1QY49"/>
<accession>A0A4P1QY49</accession>
<evidence type="ECO:0000256" key="1">
    <source>
        <dbReference type="ARBA" id="ARBA00004167"/>
    </source>
</evidence>
<protein>
    <recommendedName>
        <fullName evidence="8">Protein DA1-like domain-containing protein</fullName>
    </recommendedName>
</protein>
<dbReference type="InterPro" id="IPR045218">
    <property type="entry name" value="DA1-like"/>
</dbReference>
<evidence type="ECO:0000256" key="4">
    <source>
        <dbReference type="ARBA" id="ARBA00022982"/>
    </source>
</evidence>
<evidence type="ECO:0000256" key="3">
    <source>
        <dbReference type="ARBA" id="ARBA00022692"/>
    </source>
</evidence>
<feature type="domain" description="Protein DA1-like" evidence="8">
    <location>
        <begin position="229"/>
        <end position="412"/>
    </location>
</feature>
<dbReference type="HAMAP" id="MF_00396">
    <property type="entry name" value="Cytb6_f_PetM"/>
    <property type="match status" value="1"/>
</dbReference>
<evidence type="ECO:0000256" key="5">
    <source>
        <dbReference type="ARBA" id="ARBA00022989"/>
    </source>
</evidence>
<feature type="transmembrane region" description="Helical" evidence="7">
    <location>
        <begin position="91"/>
        <end position="113"/>
    </location>
</feature>
<gene>
    <name evidence="9" type="ORF">TanjilG_12390</name>
</gene>
<dbReference type="GO" id="GO:0009512">
    <property type="term" value="C:cytochrome b6f complex"/>
    <property type="evidence" value="ECO:0007669"/>
    <property type="project" value="InterPro"/>
</dbReference>
<dbReference type="SUPFAM" id="SSF103441">
    <property type="entry name" value="PetM subunit of the cytochrome b6f complex"/>
    <property type="match status" value="1"/>
</dbReference>
<dbReference type="STRING" id="3871.A0A4P1QY49"/>
<keyword evidence="3 7" id="KW-0812">Transmembrane</keyword>
<evidence type="ECO:0000313" key="10">
    <source>
        <dbReference type="Proteomes" id="UP000188354"/>
    </source>
</evidence>
<dbReference type="Pfam" id="PF08041">
    <property type="entry name" value="PetM"/>
    <property type="match status" value="1"/>
</dbReference>
<dbReference type="Pfam" id="PF12315">
    <property type="entry name" value="DA1-like"/>
    <property type="match status" value="1"/>
</dbReference>
<keyword evidence="4" id="KW-0249">Electron transport</keyword>
<dbReference type="GO" id="GO:0043130">
    <property type="term" value="F:ubiquitin binding"/>
    <property type="evidence" value="ECO:0007669"/>
    <property type="project" value="TreeGrafter"/>
</dbReference>
<comment type="subcellular location">
    <subcellularLocation>
        <location evidence="1">Membrane</location>
        <topology evidence="1">Single-pass membrane protein</topology>
    </subcellularLocation>
</comment>
<sequence>MAMATIVLSPQNITRAIMSSSRKTNKRIVHVIGLNSFGGLKANNGVISLGLPLSTEKCFSNIVSSLKTTSSSYKGKGGGALSSTCNAAGEIFTIASIINGLVLVGVAIGFVLLRIEGFVEEQEFASCGRYPYHKSCYRPKCDVCKNIVPSNPLGSLTNPFWKQESCPSHAHDGTPRCTCCFRFQPRGTKGYIDLHDANRKLCPECMDSAIMVTNKCQPLYAEIHQFYEGLHMPVNKRVPLLLVENEQLYAMVSNKSLDIKGVCVRYMESTINIVTKQHTTPEKRTRPFKLTLDNGIVSGILILFGLPRILTGFMIAHEMMHAWMNLSGYEPMSEEVEEGISQVMGHMWLECELSSSSSRNGRWSNYERKLGEFCKYQVEVSPCPIYGNGFRKAHQAVQKFGLKKTLQHMRRTGNFPF</sequence>
<dbReference type="PANTHER" id="PTHR24209">
    <property type="entry name" value="PROTEIN DA1-RELATED 2"/>
    <property type="match status" value="1"/>
</dbReference>
<name>A0A4P1QY49_LUPAN</name>
<proteinExistence type="inferred from homology"/>
<evidence type="ECO:0000256" key="2">
    <source>
        <dbReference type="ARBA" id="ARBA00022448"/>
    </source>
</evidence>
<evidence type="ECO:0000256" key="6">
    <source>
        <dbReference type="ARBA" id="ARBA00023136"/>
    </source>
</evidence>
<dbReference type="Proteomes" id="UP000188354">
    <property type="component" value="Chromosome LG14"/>
</dbReference>
<dbReference type="PANTHER" id="PTHR24209:SF29">
    <property type="entry name" value="PROTEIN DA1"/>
    <property type="match status" value="1"/>
</dbReference>
<keyword evidence="2" id="KW-0813">Transport</keyword>
<reference evidence="9 10" key="1">
    <citation type="journal article" date="2017" name="Plant Biotechnol. J.">
        <title>A comprehensive draft genome sequence for lupin (Lupinus angustifolius), an emerging health food: insights into plant-microbe interactions and legume evolution.</title>
        <authorList>
            <person name="Hane J.K."/>
            <person name="Ming Y."/>
            <person name="Kamphuis L.G."/>
            <person name="Nelson M.N."/>
            <person name="Garg G."/>
            <person name="Atkins C.A."/>
            <person name="Bayer P.E."/>
            <person name="Bravo A."/>
            <person name="Bringans S."/>
            <person name="Cannon S."/>
            <person name="Edwards D."/>
            <person name="Foley R."/>
            <person name="Gao L.L."/>
            <person name="Harrison M.J."/>
            <person name="Huang W."/>
            <person name="Hurgobin B."/>
            <person name="Li S."/>
            <person name="Liu C.W."/>
            <person name="McGrath A."/>
            <person name="Morahan G."/>
            <person name="Murray J."/>
            <person name="Weller J."/>
            <person name="Jian J."/>
            <person name="Singh K.B."/>
        </authorList>
    </citation>
    <scope>NUCLEOTIDE SEQUENCE [LARGE SCALE GENOMIC DNA]</scope>
    <source>
        <strain evidence="10">cv. Tanjil</strain>
        <tissue evidence="9">Whole plant</tissue>
    </source>
</reference>
<evidence type="ECO:0000256" key="7">
    <source>
        <dbReference type="SAM" id="Phobius"/>
    </source>
</evidence>
<keyword evidence="10" id="KW-1185">Reference proteome</keyword>
<keyword evidence="5 7" id="KW-1133">Transmembrane helix</keyword>
<dbReference type="Gramene" id="OIV97633">
    <property type="protein sequence ID" value="OIV97633"/>
    <property type="gene ID" value="TanjilG_12390"/>
</dbReference>
<feature type="transmembrane region" description="Helical" evidence="7">
    <location>
        <begin position="296"/>
        <end position="316"/>
    </location>
</feature>
<dbReference type="InterPro" id="IPR012595">
    <property type="entry name" value="PetM_cyt_b6/f_cplx_su7"/>
</dbReference>
<organism evidence="9 10">
    <name type="scientific">Lupinus angustifolius</name>
    <name type="common">Narrow-leaved blue lupine</name>
    <dbReference type="NCBI Taxonomy" id="3871"/>
    <lineage>
        <taxon>Eukaryota</taxon>
        <taxon>Viridiplantae</taxon>
        <taxon>Streptophyta</taxon>
        <taxon>Embryophyta</taxon>
        <taxon>Tracheophyta</taxon>
        <taxon>Spermatophyta</taxon>
        <taxon>Magnoliopsida</taxon>
        <taxon>eudicotyledons</taxon>
        <taxon>Gunneridae</taxon>
        <taxon>Pentapetalae</taxon>
        <taxon>rosids</taxon>
        <taxon>fabids</taxon>
        <taxon>Fabales</taxon>
        <taxon>Fabaceae</taxon>
        <taxon>Papilionoideae</taxon>
        <taxon>50 kb inversion clade</taxon>
        <taxon>genistoids sensu lato</taxon>
        <taxon>core genistoids</taxon>
        <taxon>Genisteae</taxon>
        <taxon>Lupinus</taxon>
    </lineage>
</organism>
<dbReference type="GO" id="GO:0016020">
    <property type="term" value="C:membrane"/>
    <property type="evidence" value="ECO:0007669"/>
    <property type="project" value="UniProtKB-SubCell"/>
</dbReference>
<dbReference type="InterPro" id="IPR022087">
    <property type="entry name" value="DA1-like_dom"/>
</dbReference>